<feature type="transmembrane region" description="Helical" evidence="1">
    <location>
        <begin position="16"/>
        <end position="35"/>
    </location>
</feature>
<feature type="transmembrane region" description="Helical" evidence="1">
    <location>
        <begin position="146"/>
        <end position="170"/>
    </location>
</feature>
<organism evidence="2 3">
    <name type="scientific">Haloferax larsenii</name>
    <dbReference type="NCBI Taxonomy" id="302484"/>
    <lineage>
        <taxon>Archaea</taxon>
        <taxon>Methanobacteriati</taxon>
        <taxon>Methanobacteriota</taxon>
        <taxon>Stenosarchaea group</taxon>
        <taxon>Halobacteria</taxon>
        <taxon>Halobacteriales</taxon>
        <taxon>Haloferacaceae</taxon>
        <taxon>Haloferax</taxon>
    </lineage>
</organism>
<keyword evidence="1" id="KW-1133">Transmembrane helix</keyword>
<gene>
    <name evidence="2" type="ORF">SAMN04488691_10470</name>
</gene>
<protein>
    <submittedName>
        <fullName evidence="2">Uncharacterized protein</fullName>
    </submittedName>
</protein>
<proteinExistence type="predicted"/>
<feature type="transmembrane region" description="Helical" evidence="1">
    <location>
        <begin position="55"/>
        <end position="75"/>
    </location>
</feature>
<sequence>MRSSVISANARAERTFPAYGPIDAILGFVVFYIFLTRATPTIVDVLTTVLPDVSASAIQFGLAAFLWFVFLVTTFDQVRRQLAALGVGSKADIRESRRSRGVPSTERVMLYLVALLVGGLVSMWTFDSAIDAGISMIRVVATLDIAAVPVVEFAVMIVFFVSFGVATHVLDRVVIGALRAITSS</sequence>
<reference evidence="2 3" key="1">
    <citation type="submission" date="2016-10" db="EMBL/GenBank/DDBJ databases">
        <authorList>
            <person name="de Groot N.N."/>
        </authorList>
    </citation>
    <scope>NUCLEOTIDE SEQUENCE [LARGE SCALE GENOMIC DNA]</scope>
    <source>
        <strain evidence="2 3">CDM_5</strain>
    </source>
</reference>
<dbReference type="OrthoDB" id="275769at2157"/>
<keyword evidence="1" id="KW-0472">Membrane</keyword>
<dbReference type="AlphaFoldDB" id="A0A1H7PFI3"/>
<feature type="transmembrane region" description="Helical" evidence="1">
    <location>
        <begin position="108"/>
        <end position="126"/>
    </location>
</feature>
<evidence type="ECO:0000256" key="1">
    <source>
        <dbReference type="SAM" id="Phobius"/>
    </source>
</evidence>
<dbReference type="RefSeq" id="WP_074793652.1">
    <property type="nucleotide sequence ID" value="NZ_FOAD01000004.1"/>
</dbReference>
<accession>A0A1H7PFI3</accession>
<evidence type="ECO:0000313" key="3">
    <source>
        <dbReference type="Proteomes" id="UP000183894"/>
    </source>
</evidence>
<dbReference type="EMBL" id="FOAD01000004">
    <property type="protein sequence ID" value="SEL34184.1"/>
    <property type="molecule type" value="Genomic_DNA"/>
</dbReference>
<name>A0A1H7PFI3_HALLR</name>
<keyword evidence="1" id="KW-0812">Transmembrane</keyword>
<evidence type="ECO:0000313" key="2">
    <source>
        <dbReference type="EMBL" id="SEL34184.1"/>
    </source>
</evidence>
<dbReference type="Proteomes" id="UP000183894">
    <property type="component" value="Unassembled WGS sequence"/>
</dbReference>